<dbReference type="PANTHER" id="PTHR43346">
    <property type="entry name" value="LIGAND BINDING DOMAIN PROTEIN, PUTATIVE (AFU_ORTHOLOGUE AFUA_6G14370)-RELATED"/>
    <property type="match status" value="1"/>
</dbReference>
<evidence type="ECO:0000256" key="1">
    <source>
        <dbReference type="SAM" id="MobiDB-lite"/>
    </source>
</evidence>
<feature type="compositionally biased region" description="Basic and acidic residues" evidence="1">
    <location>
        <begin position="113"/>
        <end position="124"/>
    </location>
</feature>
<evidence type="ECO:0000313" key="4">
    <source>
        <dbReference type="Proteomes" id="UP000617628"/>
    </source>
</evidence>
<dbReference type="PANTHER" id="PTHR43346:SF1">
    <property type="entry name" value="QUERCETIN 2,3-DIOXYGENASE-RELATED"/>
    <property type="match status" value="1"/>
</dbReference>
<protein>
    <submittedName>
        <fullName evidence="3">Cupin domain-containing protein</fullName>
    </submittedName>
</protein>
<dbReference type="InterPro" id="IPR014710">
    <property type="entry name" value="RmlC-like_jellyroll"/>
</dbReference>
<dbReference type="SUPFAM" id="SSF51182">
    <property type="entry name" value="RmlC-like cupins"/>
    <property type="match status" value="1"/>
</dbReference>
<proteinExistence type="predicted"/>
<dbReference type="AlphaFoldDB" id="A0A934RWJ4"/>
<accession>A0A934RWJ4</accession>
<evidence type="ECO:0000259" key="2">
    <source>
        <dbReference type="Pfam" id="PF07883"/>
    </source>
</evidence>
<dbReference type="Pfam" id="PF07883">
    <property type="entry name" value="Cupin_2"/>
    <property type="match status" value="1"/>
</dbReference>
<dbReference type="EMBL" id="JAENIL010000012">
    <property type="protein sequence ID" value="MBK1876795.1"/>
    <property type="molecule type" value="Genomic_DNA"/>
</dbReference>
<evidence type="ECO:0000313" key="3">
    <source>
        <dbReference type="EMBL" id="MBK1876795.1"/>
    </source>
</evidence>
<comment type="caution">
    <text evidence="3">The sequence shown here is derived from an EMBL/GenBank/DDBJ whole genome shotgun (WGS) entry which is preliminary data.</text>
</comment>
<organism evidence="3 4">
    <name type="scientific">Pelagicoccus mobilis</name>
    <dbReference type="NCBI Taxonomy" id="415221"/>
    <lineage>
        <taxon>Bacteria</taxon>
        <taxon>Pseudomonadati</taxon>
        <taxon>Verrucomicrobiota</taxon>
        <taxon>Opitutia</taxon>
        <taxon>Puniceicoccales</taxon>
        <taxon>Pelagicoccaceae</taxon>
        <taxon>Pelagicoccus</taxon>
    </lineage>
</organism>
<dbReference type="InterPro" id="IPR013096">
    <property type="entry name" value="Cupin_2"/>
</dbReference>
<dbReference type="Gene3D" id="2.60.120.10">
    <property type="entry name" value="Jelly Rolls"/>
    <property type="match status" value="1"/>
</dbReference>
<dbReference type="RefSeq" id="WP_200355011.1">
    <property type="nucleotide sequence ID" value="NZ_JAENIL010000012.1"/>
</dbReference>
<keyword evidence="4" id="KW-1185">Reference proteome</keyword>
<feature type="domain" description="Cupin type-2" evidence="2">
    <location>
        <begin position="39"/>
        <end position="106"/>
    </location>
</feature>
<feature type="region of interest" description="Disordered" evidence="1">
    <location>
        <begin position="111"/>
        <end position="139"/>
    </location>
</feature>
<gene>
    <name evidence="3" type="ORF">JIN87_07945</name>
</gene>
<dbReference type="InterPro" id="IPR052538">
    <property type="entry name" value="Flavonoid_dioxygenase-like"/>
</dbReference>
<name>A0A934RWJ4_9BACT</name>
<dbReference type="InterPro" id="IPR011051">
    <property type="entry name" value="RmlC_Cupin_sf"/>
</dbReference>
<dbReference type="Proteomes" id="UP000617628">
    <property type="component" value="Unassembled WGS sequence"/>
</dbReference>
<reference evidence="3" key="1">
    <citation type="submission" date="2021-01" db="EMBL/GenBank/DDBJ databases">
        <title>Modified the classification status of verrucomicrobia.</title>
        <authorList>
            <person name="Feng X."/>
        </authorList>
    </citation>
    <scope>NUCLEOTIDE SEQUENCE</scope>
    <source>
        <strain evidence="3">KCTC 13126</strain>
    </source>
</reference>
<sequence>MDILHTKNATPSTAKQQLGPYQIESLIPEEQEASLTAYRVRIEANQVTAESYHKIAEECYYVLEGSGIAILDGKEHPLETGDFLRLPPGTRHKFTTGKQALVMLDLHTPGSRPNKDVYFTDKTPEGFTKNGSPSPPNLS</sequence>